<accession>A0A414X5A5</accession>
<dbReference type="EMBL" id="QRJS01000006">
    <property type="protein sequence ID" value="RHH48425.1"/>
    <property type="molecule type" value="Genomic_DNA"/>
</dbReference>
<dbReference type="PANTHER" id="PTHR30273:SF2">
    <property type="entry name" value="PROTEIN FECR"/>
    <property type="match status" value="1"/>
</dbReference>
<dbReference type="Pfam" id="PF16344">
    <property type="entry name" value="FecR_C"/>
    <property type="match status" value="1"/>
</dbReference>
<organism evidence="4 5">
    <name type="scientific">Phocaeicola plebeius</name>
    <dbReference type="NCBI Taxonomy" id="310297"/>
    <lineage>
        <taxon>Bacteria</taxon>
        <taxon>Pseudomonadati</taxon>
        <taxon>Bacteroidota</taxon>
        <taxon>Bacteroidia</taxon>
        <taxon>Bacteroidales</taxon>
        <taxon>Bacteroidaceae</taxon>
        <taxon>Phocaeicola</taxon>
    </lineage>
</organism>
<comment type="caution">
    <text evidence="4">The sequence shown here is derived from an EMBL/GenBank/DDBJ whole genome shotgun (WGS) entry which is preliminary data.</text>
</comment>
<dbReference type="InterPro" id="IPR012373">
    <property type="entry name" value="Ferrdict_sens_TM"/>
</dbReference>
<evidence type="ECO:0000259" key="2">
    <source>
        <dbReference type="Pfam" id="PF04773"/>
    </source>
</evidence>
<dbReference type="PANTHER" id="PTHR30273">
    <property type="entry name" value="PERIPLASMIC SIGNAL SENSOR AND SIGMA FACTOR ACTIVATOR FECR-RELATED"/>
    <property type="match status" value="1"/>
</dbReference>
<proteinExistence type="predicted"/>
<name>A0A414X5A5_9BACT</name>
<dbReference type="Gene3D" id="3.55.50.30">
    <property type="match status" value="1"/>
</dbReference>
<keyword evidence="1" id="KW-0472">Membrane</keyword>
<evidence type="ECO:0000256" key="1">
    <source>
        <dbReference type="SAM" id="Phobius"/>
    </source>
</evidence>
<gene>
    <name evidence="4" type="ORF">DW204_03875</name>
</gene>
<feature type="transmembrane region" description="Helical" evidence="1">
    <location>
        <begin position="51"/>
        <end position="73"/>
    </location>
</feature>
<dbReference type="Proteomes" id="UP000284998">
    <property type="component" value="Unassembled WGS sequence"/>
</dbReference>
<keyword evidence="1" id="KW-0812">Transmembrane</keyword>
<sequence>MEENNKTTKKLEEKLDSLFSSQSYPDFDSSAIIEKTLAKIHSERRRCHIQMWWLSSLSLAASVLIGVVIYYFVNATDKIGNMDFYQIAENVSSAIYESNEVVLITPEDELQFPNKSFIQYNGKGEITVNGNVIETGKTNGRNSLTQIIVPVGKKADLQLSDGTRLMLNSRSRVMFPQSFDGKERKIFAEGEVYMEVSHDKSHPFVVESSDFNLRVLGTKFNISTYKELGKTEIVLLEGAVEVADINNEQKALLAPDELLNVKDGRIAGRCHVDAEDYISWTKGWLNLKGMSLSEVMNRLGILYGVDITCNESVASKRIYGKLELKDNLNDILYNIQQIIPVQINTSEQGIELIK</sequence>
<keyword evidence="1" id="KW-1133">Transmembrane helix</keyword>
<reference evidence="4 5" key="1">
    <citation type="submission" date="2018-08" db="EMBL/GenBank/DDBJ databases">
        <title>A genome reference for cultivated species of the human gut microbiota.</title>
        <authorList>
            <person name="Zou Y."/>
            <person name="Xue W."/>
            <person name="Luo G."/>
        </authorList>
    </citation>
    <scope>NUCLEOTIDE SEQUENCE [LARGE SCALE GENOMIC DNA]</scope>
    <source>
        <strain evidence="4 5">AM17-44</strain>
    </source>
</reference>
<dbReference type="Pfam" id="PF04773">
    <property type="entry name" value="FecR"/>
    <property type="match status" value="1"/>
</dbReference>
<dbReference type="AlphaFoldDB" id="A0A414X5A5"/>
<evidence type="ECO:0000313" key="5">
    <source>
        <dbReference type="Proteomes" id="UP000284998"/>
    </source>
</evidence>
<dbReference type="InterPro" id="IPR006860">
    <property type="entry name" value="FecR"/>
</dbReference>
<feature type="domain" description="Protein FecR C-terminal" evidence="3">
    <location>
        <begin position="285"/>
        <end position="348"/>
    </location>
</feature>
<evidence type="ECO:0000259" key="3">
    <source>
        <dbReference type="Pfam" id="PF16344"/>
    </source>
</evidence>
<feature type="domain" description="FecR protein" evidence="2">
    <location>
        <begin position="147"/>
        <end position="241"/>
    </location>
</feature>
<dbReference type="InterPro" id="IPR032508">
    <property type="entry name" value="FecR_C"/>
</dbReference>
<protein>
    <submittedName>
        <fullName evidence="4">DUF4974 domain-containing protein</fullName>
    </submittedName>
</protein>
<dbReference type="GO" id="GO:0016989">
    <property type="term" value="F:sigma factor antagonist activity"/>
    <property type="evidence" value="ECO:0007669"/>
    <property type="project" value="TreeGrafter"/>
</dbReference>
<dbReference type="Gene3D" id="2.60.120.1440">
    <property type="match status" value="1"/>
</dbReference>
<dbReference type="RefSeq" id="WP_118242946.1">
    <property type="nucleotide sequence ID" value="NZ_QRJS01000006.1"/>
</dbReference>
<evidence type="ECO:0000313" key="4">
    <source>
        <dbReference type="EMBL" id="RHH48425.1"/>
    </source>
</evidence>